<comment type="caution">
    <text evidence="2">The sequence shown here is derived from an EMBL/GenBank/DDBJ whole genome shotgun (WGS) entry which is preliminary data.</text>
</comment>
<evidence type="ECO:0000256" key="1">
    <source>
        <dbReference type="SAM" id="MobiDB-lite"/>
    </source>
</evidence>
<protein>
    <submittedName>
        <fullName evidence="2">Uncharacterized protein</fullName>
    </submittedName>
</protein>
<proteinExistence type="predicted"/>
<accession>A0A0G0H122</accession>
<reference evidence="2 3" key="1">
    <citation type="journal article" date="2015" name="Nature">
        <title>rRNA introns, odd ribosomes, and small enigmatic genomes across a large radiation of phyla.</title>
        <authorList>
            <person name="Brown C.T."/>
            <person name="Hug L.A."/>
            <person name="Thomas B.C."/>
            <person name="Sharon I."/>
            <person name="Castelle C.J."/>
            <person name="Singh A."/>
            <person name="Wilkins M.J."/>
            <person name="Williams K.H."/>
            <person name="Banfield J.F."/>
        </authorList>
    </citation>
    <scope>NUCLEOTIDE SEQUENCE [LARGE SCALE GENOMIC DNA]</scope>
</reference>
<evidence type="ECO:0000313" key="2">
    <source>
        <dbReference type="EMBL" id="KKQ35887.1"/>
    </source>
</evidence>
<feature type="compositionally biased region" description="Acidic residues" evidence="1">
    <location>
        <begin position="51"/>
        <end position="62"/>
    </location>
</feature>
<evidence type="ECO:0000313" key="3">
    <source>
        <dbReference type="Proteomes" id="UP000033876"/>
    </source>
</evidence>
<sequence length="62" mass="7251">MLKIIIMDYNGNNDFLGSVNNDFEDDTELNFSTFDKEEDEDEEVGKKDNPLLDDEDEEDELE</sequence>
<feature type="region of interest" description="Disordered" evidence="1">
    <location>
        <begin position="32"/>
        <end position="62"/>
    </location>
</feature>
<dbReference type="EMBL" id="LBTF01000003">
    <property type="protein sequence ID" value="KKQ35887.1"/>
    <property type="molecule type" value="Genomic_DNA"/>
</dbReference>
<dbReference type="Proteomes" id="UP000033876">
    <property type="component" value="Unassembled WGS sequence"/>
</dbReference>
<organism evidence="2 3">
    <name type="scientific">Candidatus Nomurabacteria bacterium GW2011_GWB1_37_5</name>
    <dbReference type="NCBI Taxonomy" id="1618742"/>
    <lineage>
        <taxon>Bacteria</taxon>
        <taxon>Candidatus Nomuraibacteriota</taxon>
    </lineage>
</organism>
<dbReference type="AlphaFoldDB" id="A0A0G0H122"/>
<gene>
    <name evidence="2" type="ORF">US50_C0003G0007</name>
</gene>
<name>A0A0G0H122_9BACT</name>